<protein>
    <submittedName>
        <fullName evidence="2">Alpha/beta hydrolase</fullName>
    </submittedName>
</protein>
<feature type="domain" description="AB hydrolase-1" evidence="1">
    <location>
        <begin position="43"/>
        <end position="152"/>
    </location>
</feature>
<dbReference type="InterPro" id="IPR029058">
    <property type="entry name" value="AB_hydrolase_fold"/>
</dbReference>
<dbReference type="InterPro" id="IPR050266">
    <property type="entry name" value="AB_hydrolase_sf"/>
</dbReference>
<dbReference type="Gene3D" id="3.40.50.1820">
    <property type="entry name" value="alpha/beta hydrolase"/>
    <property type="match status" value="1"/>
</dbReference>
<evidence type="ECO:0000313" key="3">
    <source>
        <dbReference type="Proteomes" id="UP000777935"/>
    </source>
</evidence>
<evidence type="ECO:0000313" key="2">
    <source>
        <dbReference type="EMBL" id="NSX53755.1"/>
    </source>
</evidence>
<dbReference type="PRINTS" id="PR00412">
    <property type="entry name" value="EPOXHYDRLASE"/>
</dbReference>
<dbReference type="Pfam" id="PF00561">
    <property type="entry name" value="Abhydrolase_1"/>
    <property type="match status" value="1"/>
</dbReference>
<dbReference type="InterPro" id="IPR000073">
    <property type="entry name" value="AB_hydrolase_1"/>
</dbReference>
<dbReference type="EMBL" id="JABUFE010000001">
    <property type="protein sequence ID" value="NSX53755.1"/>
    <property type="molecule type" value="Genomic_DNA"/>
</dbReference>
<dbReference type="PANTHER" id="PTHR43798">
    <property type="entry name" value="MONOACYLGLYCEROL LIPASE"/>
    <property type="match status" value="1"/>
</dbReference>
<dbReference type="SUPFAM" id="SSF53474">
    <property type="entry name" value="alpha/beta-Hydrolases"/>
    <property type="match status" value="1"/>
</dbReference>
<dbReference type="InterPro" id="IPR000639">
    <property type="entry name" value="Epox_hydrolase-like"/>
</dbReference>
<comment type="caution">
    <text evidence="2">The sequence shown here is derived from an EMBL/GenBank/DDBJ whole genome shotgun (WGS) entry which is preliminary data.</text>
</comment>
<accession>A0ABX2IRP3</accession>
<sequence length="326" mass="36479">MRSTASSALREAPHAESFFDGFVEHKIDIQNGQIFCRIAGNGPVILLLHGYPQTSAMWHKVAPVLAKSHTVICADLRGYGRSFKPETDAVHSTYSKRAMANDMMMVMNSLGIETFFVGAHDRGARVAHRLAADHPERVMALATLDIAPTREMYRDGDSSFAQAYWHWYWLTQSYPFPETLIAGASDYYWLKKCGSGSAGLSPFSHQALKEYLTCFADPDVIHASCEDYRAAATIDIEHDNDDCTRLKMPVLALWGKHGVIERHFDCLTLWRERADDVRGWSIDGGHYLAEEKPGQVADAFLEFFGNTDIHDRSASIQSALQMAGDR</sequence>
<name>A0ABX2IRP3_9RHOB</name>
<keyword evidence="3" id="KW-1185">Reference proteome</keyword>
<organism evidence="2 3">
    <name type="scientific">Parasulfitobacter algicola</name>
    <dbReference type="NCBI Taxonomy" id="2614809"/>
    <lineage>
        <taxon>Bacteria</taxon>
        <taxon>Pseudomonadati</taxon>
        <taxon>Pseudomonadota</taxon>
        <taxon>Alphaproteobacteria</taxon>
        <taxon>Rhodobacterales</taxon>
        <taxon>Roseobacteraceae</taxon>
        <taxon>Parasulfitobacter</taxon>
    </lineage>
</organism>
<reference evidence="2 3" key="1">
    <citation type="submission" date="2020-06" db="EMBL/GenBank/DDBJ databases">
        <title>Sulfitobacter algicola sp. nov., isolated from green algae.</title>
        <authorList>
            <person name="Wang C."/>
        </authorList>
    </citation>
    <scope>NUCLEOTIDE SEQUENCE [LARGE SCALE GENOMIC DNA]</scope>
    <source>
        <strain evidence="2 3">1151</strain>
    </source>
</reference>
<keyword evidence="2" id="KW-0378">Hydrolase</keyword>
<evidence type="ECO:0000259" key="1">
    <source>
        <dbReference type="Pfam" id="PF00561"/>
    </source>
</evidence>
<proteinExistence type="predicted"/>
<dbReference type="GO" id="GO:0016787">
    <property type="term" value="F:hydrolase activity"/>
    <property type="evidence" value="ECO:0007669"/>
    <property type="project" value="UniProtKB-KW"/>
</dbReference>
<gene>
    <name evidence="2" type="ORF">HRQ87_02975</name>
</gene>
<dbReference type="Proteomes" id="UP000777935">
    <property type="component" value="Unassembled WGS sequence"/>
</dbReference>